<dbReference type="InterPro" id="IPR050797">
    <property type="entry name" value="Carb_Metab_Trans_Reg"/>
</dbReference>
<gene>
    <name evidence="4" type="ORF">VDAG_07921</name>
</gene>
<dbReference type="GO" id="GO:0008270">
    <property type="term" value="F:zinc ion binding"/>
    <property type="evidence" value="ECO:0007669"/>
    <property type="project" value="InterPro"/>
</dbReference>
<protein>
    <recommendedName>
        <fullName evidence="3">Zn(2)-C6 fungal-type domain-containing protein</fullName>
    </recommendedName>
</protein>
<dbReference type="KEGG" id="vda:VDAG_07921"/>
<organism evidence="4 5">
    <name type="scientific">Verticillium dahliae (strain VdLs.17 / ATCC MYA-4575 / FGSC 10137)</name>
    <name type="common">Verticillium wilt</name>
    <dbReference type="NCBI Taxonomy" id="498257"/>
    <lineage>
        <taxon>Eukaryota</taxon>
        <taxon>Fungi</taxon>
        <taxon>Dikarya</taxon>
        <taxon>Ascomycota</taxon>
        <taxon>Pezizomycotina</taxon>
        <taxon>Sordariomycetes</taxon>
        <taxon>Hypocreomycetidae</taxon>
        <taxon>Glomerellales</taxon>
        <taxon>Plectosphaerellaceae</taxon>
        <taxon>Verticillium</taxon>
    </lineage>
</organism>
<proteinExistence type="predicted"/>
<evidence type="ECO:0000313" key="4">
    <source>
        <dbReference type="EMBL" id="EGY16757.1"/>
    </source>
</evidence>
<name>G2XCN9_VERDV</name>
<dbReference type="InterPro" id="IPR001138">
    <property type="entry name" value="Zn2Cys6_DnaBD"/>
</dbReference>
<dbReference type="HOGENOM" id="CLU_583892_0_0_1"/>
<dbReference type="Pfam" id="PF00172">
    <property type="entry name" value="Zn_clus"/>
    <property type="match status" value="1"/>
</dbReference>
<dbReference type="PANTHER" id="PTHR31668">
    <property type="entry name" value="GLUCOSE TRANSPORT TRANSCRIPTION REGULATOR RGT1-RELATED-RELATED"/>
    <property type="match status" value="1"/>
</dbReference>
<dbReference type="OMA" id="CVFSPRQ"/>
<dbReference type="GO" id="GO:0001080">
    <property type="term" value="P:nitrogen catabolite activation of transcription from RNA polymerase II promoter"/>
    <property type="evidence" value="ECO:0007669"/>
    <property type="project" value="TreeGrafter"/>
</dbReference>
<dbReference type="EMBL" id="DS572712">
    <property type="protein sequence ID" value="EGY16757.1"/>
    <property type="molecule type" value="Genomic_DNA"/>
</dbReference>
<dbReference type="AlphaFoldDB" id="G2XCN9"/>
<evidence type="ECO:0000256" key="2">
    <source>
        <dbReference type="SAM" id="MobiDB-lite"/>
    </source>
</evidence>
<evidence type="ECO:0000259" key="3">
    <source>
        <dbReference type="PROSITE" id="PS50048"/>
    </source>
</evidence>
<sequence length="477" mass="51524">MPVRREANPQNRLACDRCHSQKLRCQRQDGQGICARCSRLRTACIFSPRQRRNTHSNHENCDVGMRPEPQDLSLELPVPLTTVTTEPSLADTQSKPHRLPETPRPDHVIDPYSSLPFAAAGLNDFNAGLDSGVSPSDRSTSLSSSKSPGLTDLSALLDMDFSSLGSTSASSNSSEWNFPMELANFWPPGAPLTVVDEEPKISAPVIPSSLVSEEVVDMTLDASDRDAEVQMDPAMISPPTPTGEIRSGAVDIVHPVRRLADLNVRLYEHSAALPPVTMVASDKVPSLEGRLFAIDETFRMTQSLIDLLRTLYPRDGPVSDLVSDQGTLLLIMSCSNRVFDIYEVIFGHMRGCVNHNITPVTPDGKTVLLPELRIGSFAPPAASAIAMQMLLIVMMASELFDQLRDVLGCWNSGDLSRRAAGGRFPDFAEDVGSELVKRAGSVAGEIGSARQMLLSVAGVPSLHVGALGGLGRALQPR</sequence>
<keyword evidence="1" id="KW-0539">Nucleus</keyword>
<reference evidence="4 5" key="1">
    <citation type="submission" date="2008-03" db="EMBL/GenBank/DDBJ databases">
        <title>The Genome Sequence of Verticillium dahliae VdLs.17.</title>
        <authorList>
            <consortium name="The Broad Institute Genome Sequencing Platform"/>
            <person name="Ma L.-J.J."/>
            <person name="Klosterman S.J."/>
            <person name="Subbarao K."/>
            <person name="Dobinson K."/>
            <person name="Veronese P."/>
            <person name="Kang S."/>
            <person name="Gold S.E."/>
            <person name="Young S."/>
            <person name="Jaffe D."/>
            <person name="Gnerre S."/>
            <person name="Berlin A."/>
            <person name="Heiman D."/>
            <person name="Hepburn T."/>
            <person name="Sykes S."/>
            <person name="Alvarado L."/>
            <person name="Kodira C.D."/>
            <person name="Lander E."/>
            <person name="Galagan J."/>
            <person name="Nusbaum C."/>
            <person name="Birren B."/>
        </authorList>
    </citation>
    <scope>NUCLEOTIDE SEQUENCE [LARGE SCALE GENOMIC DNA]</scope>
    <source>
        <strain evidence="5">VdLs.17 / ATCC MYA-4575 / FGSC 10137</strain>
    </source>
</reference>
<dbReference type="SUPFAM" id="SSF57701">
    <property type="entry name" value="Zn2/Cys6 DNA-binding domain"/>
    <property type="match status" value="1"/>
</dbReference>
<dbReference type="GO" id="GO:0000981">
    <property type="term" value="F:DNA-binding transcription factor activity, RNA polymerase II-specific"/>
    <property type="evidence" value="ECO:0007669"/>
    <property type="project" value="InterPro"/>
</dbReference>
<evidence type="ECO:0000256" key="1">
    <source>
        <dbReference type="ARBA" id="ARBA00023242"/>
    </source>
</evidence>
<dbReference type="GeneID" id="20709384"/>
<dbReference type="PANTHER" id="PTHR31668:SF4">
    <property type="entry name" value="TRANSCRIPTIONAL ACTIVATOR PROTEIN DAL81"/>
    <property type="match status" value="1"/>
</dbReference>
<dbReference type="OrthoDB" id="4330117at2759"/>
<dbReference type="InParanoid" id="G2XCN9"/>
<keyword evidence="5" id="KW-1185">Reference proteome</keyword>
<dbReference type="eggNOG" id="ENOG502STRK">
    <property type="taxonomic scope" value="Eukaryota"/>
</dbReference>
<dbReference type="CDD" id="cd00067">
    <property type="entry name" value="GAL4"/>
    <property type="match status" value="1"/>
</dbReference>
<dbReference type="SMART" id="SM00066">
    <property type="entry name" value="GAL4"/>
    <property type="match status" value="1"/>
</dbReference>
<accession>G2XCN9</accession>
<dbReference type="RefSeq" id="XP_009650982.1">
    <property type="nucleotide sequence ID" value="XM_009652687.1"/>
</dbReference>
<evidence type="ECO:0000313" key="5">
    <source>
        <dbReference type="Proteomes" id="UP000001611"/>
    </source>
</evidence>
<dbReference type="Gene3D" id="4.10.240.10">
    <property type="entry name" value="Zn(2)-C6 fungal-type DNA-binding domain"/>
    <property type="match status" value="1"/>
</dbReference>
<feature type="domain" description="Zn(2)-C6 fungal-type" evidence="3">
    <location>
        <begin position="14"/>
        <end position="46"/>
    </location>
</feature>
<dbReference type="PROSITE" id="PS50048">
    <property type="entry name" value="ZN2_CY6_FUNGAL_2"/>
    <property type="match status" value="1"/>
</dbReference>
<dbReference type="GO" id="GO:0005634">
    <property type="term" value="C:nucleus"/>
    <property type="evidence" value="ECO:0007669"/>
    <property type="project" value="TreeGrafter"/>
</dbReference>
<dbReference type="InterPro" id="IPR036864">
    <property type="entry name" value="Zn2-C6_fun-type_DNA-bd_sf"/>
</dbReference>
<dbReference type="STRING" id="498257.G2XCN9"/>
<feature type="region of interest" description="Disordered" evidence="2">
    <location>
        <begin position="84"/>
        <end position="104"/>
    </location>
</feature>
<dbReference type="PROSITE" id="PS00463">
    <property type="entry name" value="ZN2_CY6_FUNGAL_1"/>
    <property type="match status" value="1"/>
</dbReference>
<dbReference type="Proteomes" id="UP000001611">
    <property type="component" value="Chromosome 2"/>
</dbReference>